<reference evidence="4" key="1">
    <citation type="journal article" date="2019" name="PLoS Negl. Trop. Dis.">
        <title>Revisiting the worldwide diversity of Leptospira species in the environment.</title>
        <authorList>
            <person name="Vincent A.T."/>
            <person name="Schiettekatte O."/>
            <person name="Bourhy P."/>
            <person name="Veyrier F.J."/>
            <person name="Picardeau M."/>
        </authorList>
    </citation>
    <scope>NUCLEOTIDE SEQUENCE [LARGE SCALE GENOMIC DNA]</scope>
    <source>
        <strain evidence="4">SSS9</strain>
    </source>
</reference>
<dbReference type="RefSeq" id="WP_135586947.1">
    <property type="nucleotide sequence ID" value="NZ_RQEP01000010.1"/>
</dbReference>
<dbReference type="Pfam" id="PF01323">
    <property type="entry name" value="DSBA"/>
    <property type="match status" value="1"/>
</dbReference>
<evidence type="ECO:0000256" key="2">
    <source>
        <dbReference type="PIRSR" id="PIRSR006386-1"/>
    </source>
</evidence>
<dbReference type="AlphaFoldDB" id="A0A4V3JC65"/>
<dbReference type="InterPro" id="IPR051924">
    <property type="entry name" value="GST_Kappa/NadH"/>
</dbReference>
<dbReference type="InterPro" id="IPR014440">
    <property type="entry name" value="HCCAis_GSTk"/>
</dbReference>
<name>A0A4V3JC65_9LEPT</name>
<dbReference type="PANTHER" id="PTHR42943">
    <property type="entry name" value="GLUTATHIONE S-TRANSFERASE KAPPA"/>
    <property type="match status" value="1"/>
</dbReference>
<dbReference type="InterPro" id="IPR044087">
    <property type="entry name" value="NahD-like"/>
</dbReference>
<keyword evidence="1 4" id="KW-0413">Isomerase</keyword>
<evidence type="ECO:0000313" key="5">
    <source>
        <dbReference type="Proteomes" id="UP000297453"/>
    </source>
</evidence>
<dbReference type="PIRSF" id="PIRSF006386">
    <property type="entry name" value="HCCAis_GSTk"/>
    <property type="match status" value="1"/>
</dbReference>
<dbReference type="GO" id="GO:0018845">
    <property type="term" value="F:2-hydroxychromene-2-carboxylate isomerase activity"/>
    <property type="evidence" value="ECO:0007669"/>
    <property type="project" value="UniProtKB-UniRule"/>
</dbReference>
<comment type="caution">
    <text evidence="4">The sequence shown here is derived from an EMBL/GenBank/DDBJ whole genome shotgun (WGS) entry which is preliminary data.</text>
</comment>
<dbReference type="CDD" id="cd03022">
    <property type="entry name" value="DsbA_HCCA_Iso"/>
    <property type="match status" value="1"/>
</dbReference>
<evidence type="ECO:0000259" key="3">
    <source>
        <dbReference type="Pfam" id="PF01323"/>
    </source>
</evidence>
<evidence type="ECO:0000313" key="4">
    <source>
        <dbReference type="EMBL" id="TGK04929.1"/>
    </source>
</evidence>
<gene>
    <name evidence="4" type="ORF">EHO59_08755</name>
</gene>
<sequence length="201" mass="23150">MSVAKSILSFWFEFSSTYSYLSVGRIKSVCEKEGIEFEWKPFLLGPIFKEQGMSDSPFNIYPAKGKYMWRDIERKTEKYGLPFRKPDIFPRNGLKAARITTAFLDQPWIETFILEIYKLEFSQNVDISDKTALSDLLNSLGQNAEEVLLLSESTENKELLRKNTEEASKLGIFGAPSFIANGELFWGDDRLEDAIEFLKRV</sequence>
<evidence type="ECO:0000256" key="1">
    <source>
        <dbReference type="PIRNR" id="PIRNR006386"/>
    </source>
</evidence>
<keyword evidence="5" id="KW-1185">Reference proteome</keyword>
<dbReference type="SUPFAM" id="SSF52833">
    <property type="entry name" value="Thioredoxin-like"/>
    <property type="match status" value="1"/>
</dbReference>
<protein>
    <recommendedName>
        <fullName evidence="1">2-hydroxychromene-2-carboxylate isomerase</fullName>
        <ecNumber evidence="1">5.99.1.4</ecNumber>
    </recommendedName>
</protein>
<dbReference type="Proteomes" id="UP000297453">
    <property type="component" value="Unassembled WGS sequence"/>
</dbReference>
<dbReference type="InterPro" id="IPR001853">
    <property type="entry name" value="DSBA-like_thioredoxin_dom"/>
</dbReference>
<dbReference type="GO" id="GO:0004602">
    <property type="term" value="F:glutathione peroxidase activity"/>
    <property type="evidence" value="ECO:0007669"/>
    <property type="project" value="TreeGrafter"/>
</dbReference>
<comment type="similarity">
    <text evidence="1">Belongs to the GST superfamily. NadH family.</text>
</comment>
<dbReference type="Gene3D" id="3.40.30.10">
    <property type="entry name" value="Glutaredoxin"/>
    <property type="match status" value="1"/>
</dbReference>
<dbReference type="OrthoDB" id="8560325at2"/>
<organism evidence="4 5">
    <name type="scientific">Leptospira semungkisensis</name>
    <dbReference type="NCBI Taxonomy" id="2484985"/>
    <lineage>
        <taxon>Bacteria</taxon>
        <taxon>Pseudomonadati</taxon>
        <taxon>Spirochaetota</taxon>
        <taxon>Spirochaetia</taxon>
        <taxon>Leptospirales</taxon>
        <taxon>Leptospiraceae</taxon>
        <taxon>Leptospira</taxon>
    </lineage>
</organism>
<proteinExistence type="inferred from homology"/>
<dbReference type="GO" id="GO:1901170">
    <property type="term" value="P:naphthalene catabolic process"/>
    <property type="evidence" value="ECO:0007669"/>
    <property type="project" value="InterPro"/>
</dbReference>
<dbReference type="EC" id="5.99.1.4" evidence="1"/>
<dbReference type="GO" id="GO:0004364">
    <property type="term" value="F:glutathione transferase activity"/>
    <property type="evidence" value="ECO:0007669"/>
    <property type="project" value="TreeGrafter"/>
</dbReference>
<dbReference type="EMBL" id="RQEP01000010">
    <property type="protein sequence ID" value="TGK04929.1"/>
    <property type="molecule type" value="Genomic_DNA"/>
</dbReference>
<feature type="domain" description="DSBA-like thioredoxin" evidence="3">
    <location>
        <begin position="8"/>
        <end position="193"/>
    </location>
</feature>
<feature type="active site" description="Nucleophile" evidence="2">
    <location>
        <position position="16"/>
    </location>
</feature>
<dbReference type="PANTHER" id="PTHR42943:SF2">
    <property type="entry name" value="GLUTATHIONE S-TRANSFERASE KAPPA 1"/>
    <property type="match status" value="1"/>
</dbReference>
<dbReference type="InterPro" id="IPR036249">
    <property type="entry name" value="Thioredoxin-like_sf"/>
</dbReference>
<dbReference type="GO" id="GO:0006749">
    <property type="term" value="P:glutathione metabolic process"/>
    <property type="evidence" value="ECO:0007669"/>
    <property type="project" value="TreeGrafter"/>
</dbReference>
<accession>A0A4V3JC65</accession>
<comment type="catalytic activity">
    <reaction evidence="1">
        <text>2-hydroxychromene-2-carboxylate = (3E)-4-(2-hydroxyphenyl)-2-oxobut-3-enoate</text>
        <dbReference type="Rhea" id="RHEA:27401"/>
        <dbReference type="ChEBI" id="CHEBI:59350"/>
        <dbReference type="ChEBI" id="CHEBI:59353"/>
        <dbReference type="EC" id="5.99.1.4"/>
    </reaction>
</comment>